<feature type="transmembrane region" description="Helical" evidence="2">
    <location>
        <begin position="239"/>
        <end position="259"/>
    </location>
</feature>
<dbReference type="Pfam" id="PF09972">
    <property type="entry name" value="DUF2207"/>
    <property type="match status" value="1"/>
</dbReference>
<feature type="signal peptide" evidence="3">
    <location>
        <begin position="1"/>
        <end position="22"/>
    </location>
</feature>
<evidence type="ECO:0000313" key="6">
    <source>
        <dbReference type="EMBL" id="AUH64239.1"/>
    </source>
</evidence>
<dbReference type="RefSeq" id="WP_101752277.1">
    <property type="nucleotide sequence ID" value="NZ_CP025430.1"/>
</dbReference>
<proteinExistence type="predicted"/>
<dbReference type="KEGG" id="pzh:CX676_08780"/>
<keyword evidence="2" id="KW-0472">Membrane</keyword>
<dbReference type="EMBL" id="CP025430">
    <property type="protein sequence ID" value="AUH64239.1"/>
    <property type="molecule type" value="Genomic_DNA"/>
</dbReference>
<evidence type="ECO:0000259" key="4">
    <source>
        <dbReference type="Pfam" id="PF09972"/>
    </source>
</evidence>
<feature type="region of interest" description="Disordered" evidence="1">
    <location>
        <begin position="589"/>
        <end position="647"/>
    </location>
</feature>
<keyword evidence="2" id="KW-0812">Transmembrane</keyword>
<feature type="domain" description="DUF2207" evidence="4">
    <location>
        <begin position="25"/>
        <end position="214"/>
    </location>
</feature>
<dbReference type="Pfam" id="PF20990">
    <property type="entry name" value="DUF2207_C"/>
    <property type="match status" value="1"/>
</dbReference>
<protein>
    <recommendedName>
        <fullName evidence="8">DUF2207 domain-containing protein</fullName>
    </recommendedName>
</protein>
<dbReference type="InterPro" id="IPR048389">
    <property type="entry name" value="YciQ-like_C"/>
</dbReference>
<dbReference type="OrthoDB" id="9767603at2"/>
<evidence type="ECO:0000313" key="7">
    <source>
        <dbReference type="Proteomes" id="UP000234530"/>
    </source>
</evidence>
<keyword evidence="7" id="KW-1185">Reference proteome</keyword>
<keyword evidence="2" id="KW-1133">Transmembrane helix</keyword>
<gene>
    <name evidence="6" type="ORF">CX676_08780</name>
</gene>
<evidence type="ECO:0000259" key="5">
    <source>
        <dbReference type="Pfam" id="PF20990"/>
    </source>
</evidence>
<feature type="transmembrane region" description="Helical" evidence="2">
    <location>
        <begin position="445"/>
        <end position="465"/>
    </location>
</feature>
<dbReference type="InterPro" id="IPR018702">
    <property type="entry name" value="DUF2207"/>
</dbReference>
<accession>A0A2H5EY60</accession>
<dbReference type="Proteomes" id="UP000234530">
    <property type="component" value="Chromosome"/>
</dbReference>
<evidence type="ECO:0000256" key="3">
    <source>
        <dbReference type="SAM" id="SignalP"/>
    </source>
</evidence>
<feature type="domain" description="Predicted membrane protein YciQ-like C-terminal" evidence="5">
    <location>
        <begin position="272"/>
        <end position="553"/>
    </location>
</feature>
<keyword evidence="3" id="KW-0732">Signal</keyword>
<evidence type="ECO:0000256" key="1">
    <source>
        <dbReference type="SAM" id="MobiDB-lite"/>
    </source>
</evidence>
<organism evidence="6 7">
    <name type="scientific">Paracoccus zhejiangensis</name>
    <dbReference type="NCBI Taxonomy" id="1077935"/>
    <lineage>
        <taxon>Bacteria</taxon>
        <taxon>Pseudomonadati</taxon>
        <taxon>Pseudomonadota</taxon>
        <taxon>Alphaproteobacteria</taxon>
        <taxon>Rhodobacterales</taxon>
        <taxon>Paracoccaceae</taxon>
        <taxon>Paracoccus</taxon>
    </lineage>
</organism>
<feature type="transmembrane region" description="Helical" evidence="2">
    <location>
        <begin position="413"/>
        <end position="433"/>
    </location>
</feature>
<sequence>MLRVLLAGVLALLMLAAQPARAEERILAFDSLVEVQPNGDFLVTETIRLRAEGDQISRGIYRDFPIVARDGLRNLRLGFTLISAERDGQPEMSRVIEGGRAIRVYLGDPKQLISTGEHVYRLTYRTDRQLRRFPGHDEVYWNATGTEWLFLIDQASATVRLPEGARIDGLAAYTGAFGETGTDADWQQIDARSTTFQTTRPLEPREGLTVALRFQTGLVPPPDRARRIDWLWRDHGPGLWGLAGLLGLGLAYLALWWGFGRDPRADITVPRWEPPAGLSAALTRATWREMRPEGDEALSLTLVEMAARGVISVTREGKAMVLARLGQELPKDLPPEQRLVVAALDRAGGTLRLDRKNGREIVSLRDGVRDSLRAQYKALGSYRRAGFGVFLGLSLTLVLMILIPLQLPPRLDGLMISFGLLALLAAVLLRLVVARRKGRKTARTVGFFGLFMLSPFLGLVVLGYFKQGGDLLMPLALAGMVLVNMVFLPILGGPTPAGRKRLDEIAGLRDYIAIAEEDRLRLADAPPPSRLHFERILPFAMALDQEQLWVDRFRDWLAVGDAPVAGSTLGRMQLEDEIGSLSRLYEGGASSGGVPSVERQLADSLTSSLPVSSSRSSGFSSGSSSSSSRSSGGSSGGGGGGGGGGGW</sequence>
<feature type="transmembrane region" description="Helical" evidence="2">
    <location>
        <begin position="471"/>
        <end position="491"/>
    </location>
</feature>
<feature type="transmembrane region" description="Helical" evidence="2">
    <location>
        <begin position="385"/>
        <end position="407"/>
    </location>
</feature>
<feature type="chain" id="PRO_5014195563" description="DUF2207 domain-containing protein" evidence="3">
    <location>
        <begin position="23"/>
        <end position="647"/>
    </location>
</feature>
<name>A0A2H5EY60_9RHOB</name>
<evidence type="ECO:0000256" key="2">
    <source>
        <dbReference type="SAM" id="Phobius"/>
    </source>
</evidence>
<feature type="compositionally biased region" description="Gly residues" evidence="1">
    <location>
        <begin position="633"/>
        <end position="647"/>
    </location>
</feature>
<evidence type="ECO:0008006" key="8">
    <source>
        <dbReference type="Google" id="ProtNLM"/>
    </source>
</evidence>
<dbReference type="AlphaFoldDB" id="A0A2H5EY60"/>
<reference evidence="6 7" key="1">
    <citation type="journal article" date="2013" name="Antonie Van Leeuwenhoek">
        <title>Paracoccus zhejiangensis sp. nov., isolated from activated sludge in wastewater-treatment system.</title>
        <authorList>
            <person name="Wu Z.G."/>
            <person name="Zhang D.F."/>
            <person name="Liu Y.L."/>
            <person name="Wang F."/>
            <person name="Jiang X."/>
            <person name="Li C."/>
            <person name="Li S.P."/>
            <person name="Hong Q."/>
            <person name="Li W.J."/>
        </authorList>
    </citation>
    <scope>NUCLEOTIDE SEQUENCE [LARGE SCALE GENOMIC DNA]</scope>
    <source>
        <strain evidence="6 7">J6</strain>
    </source>
</reference>
<feature type="compositionally biased region" description="Low complexity" evidence="1">
    <location>
        <begin position="612"/>
        <end position="632"/>
    </location>
</feature>